<dbReference type="RefSeq" id="WP_147166148.1">
    <property type="nucleotide sequence ID" value="NZ_VOOR01000006.1"/>
</dbReference>
<gene>
    <name evidence="2" type="ORF">FRY97_04015</name>
</gene>
<dbReference type="PANTHER" id="PTHR43031">
    <property type="entry name" value="FAD-DEPENDENT OXIDOREDUCTASE"/>
    <property type="match status" value="1"/>
</dbReference>
<comment type="caution">
    <text evidence="2">The sequence shown here is derived from an EMBL/GenBank/DDBJ whole genome shotgun (WGS) entry which is preliminary data.</text>
</comment>
<accession>A0A5C6RZP4</accession>
<feature type="domain" description="Rhodanese" evidence="1">
    <location>
        <begin position="8"/>
        <end position="93"/>
    </location>
</feature>
<name>A0A5C6RZP4_9BACT</name>
<dbReference type="InterPro" id="IPR001307">
    <property type="entry name" value="Thiosulphate_STrfase_CS"/>
</dbReference>
<dbReference type="SUPFAM" id="SSF52821">
    <property type="entry name" value="Rhodanese/Cell cycle control phosphatase"/>
    <property type="match status" value="1"/>
</dbReference>
<dbReference type="AlphaFoldDB" id="A0A5C6RZP4"/>
<dbReference type="InterPro" id="IPR036873">
    <property type="entry name" value="Rhodanese-like_dom_sf"/>
</dbReference>
<dbReference type="PROSITE" id="PS50206">
    <property type="entry name" value="RHODANESE_3"/>
    <property type="match status" value="1"/>
</dbReference>
<dbReference type="Pfam" id="PF00581">
    <property type="entry name" value="Rhodanese"/>
    <property type="match status" value="1"/>
</dbReference>
<dbReference type="InterPro" id="IPR001763">
    <property type="entry name" value="Rhodanese-like_dom"/>
</dbReference>
<dbReference type="OrthoDB" id="9800872at2"/>
<sequence>MWLRDIQNLQHGTLVDVRNREEYDLNHIPGAVNIPWDIHLYYLDELQELPRPWILFCEEGYRSGLVALSLKALGFEEVYNGGSWRDAAQELDEIEAAA</sequence>
<dbReference type="SMART" id="SM00450">
    <property type="entry name" value="RHOD"/>
    <property type="match status" value="1"/>
</dbReference>
<dbReference type="EMBL" id="VOOR01000006">
    <property type="protein sequence ID" value="TXB67567.1"/>
    <property type="molecule type" value="Genomic_DNA"/>
</dbReference>
<dbReference type="CDD" id="cd00158">
    <property type="entry name" value="RHOD"/>
    <property type="match status" value="1"/>
</dbReference>
<protein>
    <submittedName>
        <fullName evidence="2">Rhodanese-like domain-containing protein</fullName>
    </submittedName>
</protein>
<keyword evidence="3" id="KW-1185">Reference proteome</keyword>
<evidence type="ECO:0000313" key="3">
    <source>
        <dbReference type="Proteomes" id="UP000321580"/>
    </source>
</evidence>
<dbReference type="PANTHER" id="PTHR43031:SF1">
    <property type="entry name" value="PYRIDINE NUCLEOTIDE-DISULPHIDE OXIDOREDUCTASE"/>
    <property type="match status" value="1"/>
</dbReference>
<dbReference type="InterPro" id="IPR050229">
    <property type="entry name" value="GlpE_sulfurtransferase"/>
</dbReference>
<dbReference type="PROSITE" id="PS00380">
    <property type="entry name" value="RHODANESE_1"/>
    <property type="match status" value="1"/>
</dbReference>
<dbReference type="Proteomes" id="UP000321580">
    <property type="component" value="Unassembled WGS sequence"/>
</dbReference>
<reference evidence="2 3" key="1">
    <citation type="submission" date="2019-08" db="EMBL/GenBank/DDBJ databases">
        <title>Genome of Phaeodactylibacter luteus.</title>
        <authorList>
            <person name="Bowman J.P."/>
        </authorList>
    </citation>
    <scope>NUCLEOTIDE SEQUENCE [LARGE SCALE GENOMIC DNA]</scope>
    <source>
        <strain evidence="2 3">KCTC 42180</strain>
    </source>
</reference>
<evidence type="ECO:0000313" key="2">
    <source>
        <dbReference type="EMBL" id="TXB67567.1"/>
    </source>
</evidence>
<organism evidence="2 3">
    <name type="scientific">Phaeodactylibacter luteus</name>
    <dbReference type="NCBI Taxonomy" id="1564516"/>
    <lineage>
        <taxon>Bacteria</taxon>
        <taxon>Pseudomonadati</taxon>
        <taxon>Bacteroidota</taxon>
        <taxon>Saprospiria</taxon>
        <taxon>Saprospirales</taxon>
        <taxon>Haliscomenobacteraceae</taxon>
        <taxon>Phaeodactylibacter</taxon>
    </lineage>
</organism>
<proteinExistence type="predicted"/>
<dbReference type="Gene3D" id="3.40.250.10">
    <property type="entry name" value="Rhodanese-like domain"/>
    <property type="match status" value="1"/>
</dbReference>
<dbReference type="GO" id="GO:0004792">
    <property type="term" value="F:thiosulfate-cyanide sulfurtransferase activity"/>
    <property type="evidence" value="ECO:0007669"/>
    <property type="project" value="InterPro"/>
</dbReference>
<evidence type="ECO:0000259" key="1">
    <source>
        <dbReference type="PROSITE" id="PS50206"/>
    </source>
</evidence>